<dbReference type="InterPro" id="IPR020084">
    <property type="entry name" value="NUDIX_hydrolase_CS"/>
</dbReference>
<dbReference type="PROSITE" id="PS51462">
    <property type="entry name" value="NUDIX"/>
    <property type="match status" value="1"/>
</dbReference>
<sequence>MSGGRTRRRVISVVSAAIVRDGALLVVRKRGTGSFMLPGGKAEPGESEAETLRRELHEELGCRLRPEGLGLLGHFEAPAANERGWVVRAAVYRGDLDGTPVVAAEIAEMLWLDVEGEEEPPIRLAPLLNRHVLPALRVPAA</sequence>
<reference evidence="4 5" key="1">
    <citation type="submission" date="2020-04" db="EMBL/GenBank/DDBJ databases">
        <title>Description of novel Gluconacetobacter.</title>
        <authorList>
            <person name="Sombolestani A."/>
        </authorList>
    </citation>
    <scope>NUCLEOTIDE SEQUENCE [LARGE SCALE GENOMIC DNA]</scope>
    <source>
        <strain evidence="4 5">LMG 19747</strain>
    </source>
</reference>
<evidence type="ECO:0000256" key="1">
    <source>
        <dbReference type="ARBA" id="ARBA00001946"/>
    </source>
</evidence>
<gene>
    <name evidence="4" type="ORF">HLH48_21430</name>
</gene>
<keyword evidence="2" id="KW-0378">Hydrolase</keyword>
<dbReference type="Pfam" id="PF00293">
    <property type="entry name" value="NUDIX"/>
    <property type="match status" value="1"/>
</dbReference>
<dbReference type="Gene3D" id="3.90.79.10">
    <property type="entry name" value="Nucleoside Triphosphate Pyrophosphohydrolase"/>
    <property type="match status" value="1"/>
</dbReference>
<dbReference type="AlphaFoldDB" id="A0A7W4NTV3"/>
<feature type="domain" description="Nudix hydrolase" evidence="3">
    <location>
        <begin position="6"/>
        <end position="138"/>
    </location>
</feature>
<proteinExistence type="predicted"/>
<dbReference type="InterPro" id="IPR000086">
    <property type="entry name" value="NUDIX_hydrolase_dom"/>
</dbReference>
<dbReference type="PANTHER" id="PTHR43046:SF2">
    <property type="entry name" value="8-OXO-DGTP DIPHOSPHATASE-RELATED"/>
    <property type="match status" value="1"/>
</dbReference>
<comment type="caution">
    <text evidence="4">The sequence shown here is derived from an EMBL/GenBank/DDBJ whole genome shotgun (WGS) entry which is preliminary data.</text>
</comment>
<dbReference type="EMBL" id="JABEQJ010000047">
    <property type="protein sequence ID" value="MBB2162675.1"/>
    <property type="molecule type" value="Genomic_DNA"/>
</dbReference>
<dbReference type="Proteomes" id="UP000589085">
    <property type="component" value="Unassembled WGS sequence"/>
</dbReference>
<accession>A0A7W4NTV3</accession>
<name>A0A7W4NTV3_9PROT</name>
<protein>
    <submittedName>
        <fullName evidence="4">NUDIX domain-containing protein</fullName>
    </submittedName>
</protein>
<evidence type="ECO:0000256" key="2">
    <source>
        <dbReference type="ARBA" id="ARBA00022801"/>
    </source>
</evidence>
<dbReference type="PROSITE" id="PS00893">
    <property type="entry name" value="NUDIX_BOX"/>
    <property type="match status" value="1"/>
</dbReference>
<evidence type="ECO:0000259" key="3">
    <source>
        <dbReference type="PROSITE" id="PS51462"/>
    </source>
</evidence>
<organism evidence="4 5">
    <name type="scientific">Gluconacetobacter sacchari</name>
    <dbReference type="NCBI Taxonomy" id="92759"/>
    <lineage>
        <taxon>Bacteria</taxon>
        <taxon>Pseudomonadati</taxon>
        <taxon>Pseudomonadota</taxon>
        <taxon>Alphaproteobacteria</taxon>
        <taxon>Acetobacterales</taxon>
        <taxon>Acetobacteraceae</taxon>
        <taxon>Gluconacetobacter</taxon>
    </lineage>
</organism>
<dbReference type="InterPro" id="IPR015797">
    <property type="entry name" value="NUDIX_hydrolase-like_dom_sf"/>
</dbReference>
<dbReference type="SUPFAM" id="SSF55811">
    <property type="entry name" value="Nudix"/>
    <property type="match status" value="1"/>
</dbReference>
<comment type="cofactor">
    <cofactor evidence="1">
        <name>Mg(2+)</name>
        <dbReference type="ChEBI" id="CHEBI:18420"/>
    </cofactor>
</comment>
<dbReference type="PANTHER" id="PTHR43046">
    <property type="entry name" value="GDP-MANNOSE MANNOSYL HYDROLASE"/>
    <property type="match status" value="1"/>
</dbReference>
<dbReference type="GO" id="GO:0016787">
    <property type="term" value="F:hydrolase activity"/>
    <property type="evidence" value="ECO:0007669"/>
    <property type="project" value="UniProtKB-KW"/>
</dbReference>
<dbReference type="CDD" id="cd04690">
    <property type="entry name" value="NUDIX_Hydrolase"/>
    <property type="match status" value="1"/>
</dbReference>
<evidence type="ECO:0000313" key="4">
    <source>
        <dbReference type="EMBL" id="MBB2162675.1"/>
    </source>
</evidence>
<evidence type="ECO:0000313" key="5">
    <source>
        <dbReference type="Proteomes" id="UP000589085"/>
    </source>
</evidence>